<dbReference type="STRING" id="1817824.A2751_01590"/>
<dbReference type="GO" id="GO:0015627">
    <property type="term" value="C:type II protein secretion system complex"/>
    <property type="evidence" value="ECO:0007669"/>
    <property type="project" value="InterPro"/>
</dbReference>
<evidence type="ECO:0000256" key="6">
    <source>
        <dbReference type="SAM" id="Phobius"/>
    </source>
</evidence>
<proteinExistence type="predicted"/>
<accession>A0A1F5NJQ5</accession>
<dbReference type="PANTHER" id="PTHR30093:SF44">
    <property type="entry name" value="TYPE II SECRETION SYSTEM CORE PROTEIN G"/>
    <property type="match status" value="1"/>
</dbReference>
<evidence type="ECO:0000256" key="1">
    <source>
        <dbReference type="ARBA" id="ARBA00004167"/>
    </source>
</evidence>
<name>A0A1F5NJQ5_9BACT</name>
<keyword evidence="5 6" id="KW-0472">Membrane</keyword>
<sequence length="160" mass="17122">MKIKNQKGFTIIELLVVISVIGLLASVVMVSLNAARDKAKLAKAKKDILTLSTAMLAYKGDVGELPSRGDLCSYCLDAQGKFNGSWTLVIDALTTNDGANWQGPYLGGRIDLDPWGSYYGYDDNDCKGAGQNAESYLASAGPDKLGQTADDYYVIILPAC</sequence>
<evidence type="ECO:0000256" key="5">
    <source>
        <dbReference type="ARBA" id="ARBA00023136"/>
    </source>
</evidence>
<dbReference type="InterPro" id="IPR013545">
    <property type="entry name" value="T2SS_protein-GspG_C"/>
</dbReference>
<dbReference type="PANTHER" id="PTHR30093">
    <property type="entry name" value="GENERAL SECRETION PATHWAY PROTEIN G"/>
    <property type="match status" value="1"/>
</dbReference>
<dbReference type="Proteomes" id="UP000176864">
    <property type="component" value="Unassembled WGS sequence"/>
</dbReference>
<feature type="domain" description="Type II secretion system protein GspG C-terminal" evidence="7">
    <location>
        <begin position="94"/>
        <end position="150"/>
    </location>
</feature>
<organism evidence="8 9">
    <name type="scientific">Candidatus Doudnabacteria bacterium RIFCSPHIGHO2_01_FULL_46_14</name>
    <dbReference type="NCBI Taxonomy" id="1817824"/>
    <lineage>
        <taxon>Bacteria</taxon>
        <taxon>Candidatus Doudnaibacteriota</taxon>
    </lineage>
</organism>
<evidence type="ECO:0000256" key="2">
    <source>
        <dbReference type="ARBA" id="ARBA00022481"/>
    </source>
</evidence>
<dbReference type="Gene3D" id="3.30.700.10">
    <property type="entry name" value="Glycoprotein, Type 4 Pilin"/>
    <property type="match status" value="1"/>
</dbReference>
<dbReference type="Pfam" id="PF08334">
    <property type="entry name" value="T2SSG"/>
    <property type="match status" value="1"/>
</dbReference>
<reference evidence="8 9" key="1">
    <citation type="journal article" date="2016" name="Nat. Commun.">
        <title>Thousands of microbial genomes shed light on interconnected biogeochemical processes in an aquifer system.</title>
        <authorList>
            <person name="Anantharaman K."/>
            <person name="Brown C.T."/>
            <person name="Hug L.A."/>
            <person name="Sharon I."/>
            <person name="Castelle C.J."/>
            <person name="Probst A.J."/>
            <person name="Thomas B.C."/>
            <person name="Singh A."/>
            <person name="Wilkins M.J."/>
            <person name="Karaoz U."/>
            <person name="Brodie E.L."/>
            <person name="Williams K.H."/>
            <person name="Hubbard S.S."/>
            <person name="Banfield J.F."/>
        </authorList>
    </citation>
    <scope>NUCLEOTIDE SEQUENCE [LARGE SCALE GENOMIC DNA]</scope>
</reference>
<keyword evidence="4 6" id="KW-1133">Transmembrane helix</keyword>
<dbReference type="AlphaFoldDB" id="A0A1F5NJQ5"/>
<evidence type="ECO:0000259" key="7">
    <source>
        <dbReference type="Pfam" id="PF08334"/>
    </source>
</evidence>
<protein>
    <recommendedName>
        <fullName evidence="7">Type II secretion system protein GspG C-terminal domain-containing protein</fullName>
    </recommendedName>
</protein>
<dbReference type="Pfam" id="PF07963">
    <property type="entry name" value="N_methyl"/>
    <property type="match status" value="1"/>
</dbReference>
<dbReference type="EMBL" id="MFEK01000016">
    <property type="protein sequence ID" value="OGE77732.1"/>
    <property type="molecule type" value="Genomic_DNA"/>
</dbReference>
<feature type="transmembrane region" description="Helical" evidence="6">
    <location>
        <begin position="12"/>
        <end position="32"/>
    </location>
</feature>
<evidence type="ECO:0000256" key="3">
    <source>
        <dbReference type="ARBA" id="ARBA00022692"/>
    </source>
</evidence>
<keyword evidence="3 6" id="KW-0812">Transmembrane</keyword>
<keyword evidence="2" id="KW-0488">Methylation</keyword>
<dbReference type="InterPro" id="IPR045584">
    <property type="entry name" value="Pilin-like"/>
</dbReference>
<dbReference type="NCBIfam" id="TIGR02532">
    <property type="entry name" value="IV_pilin_GFxxxE"/>
    <property type="match status" value="1"/>
</dbReference>
<dbReference type="SUPFAM" id="SSF54523">
    <property type="entry name" value="Pili subunits"/>
    <property type="match status" value="1"/>
</dbReference>
<evidence type="ECO:0000256" key="4">
    <source>
        <dbReference type="ARBA" id="ARBA00022989"/>
    </source>
</evidence>
<dbReference type="InterPro" id="IPR000983">
    <property type="entry name" value="Bac_GSPG_pilin"/>
</dbReference>
<evidence type="ECO:0000313" key="9">
    <source>
        <dbReference type="Proteomes" id="UP000176864"/>
    </source>
</evidence>
<comment type="caution">
    <text evidence="8">The sequence shown here is derived from an EMBL/GenBank/DDBJ whole genome shotgun (WGS) entry which is preliminary data.</text>
</comment>
<dbReference type="InterPro" id="IPR012902">
    <property type="entry name" value="N_methyl_site"/>
</dbReference>
<dbReference type="GO" id="GO:0015628">
    <property type="term" value="P:protein secretion by the type II secretion system"/>
    <property type="evidence" value="ECO:0007669"/>
    <property type="project" value="InterPro"/>
</dbReference>
<dbReference type="GO" id="GO:0016020">
    <property type="term" value="C:membrane"/>
    <property type="evidence" value="ECO:0007669"/>
    <property type="project" value="UniProtKB-SubCell"/>
</dbReference>
<gene>
    <name evidence="8" type="ORF">A2751_01590</name>
</gene>
<comment type="subcellular location">
    <subcellularLocation>
        <location evidence="1">Membrane</location>
        <topology evidence="1">Single-pass membrane protein</topology>
    </subcellularLocation>
</comment>
<evidence type="ECO:0000313" key="8">
    <source>
        <dbReference type="EMBL" id="OGE77732.1"/>
    </source>
</evidence>
<dbReference type="PRINTS" id="PR00813">
    <property type="entry name" value="BCTERIALGSPG"/>
</dbReference>